<evidence type="ECO:0000256" key="6">
    <source>
        <dbReference type="ARBA" id="ARBA00023002"/>
    </source>
</evidence>
<evidence type="ECO:0000256" key="7">
    <source>
        <dbReference type="ARBA" id="ARBA00023004"/>
    </source>
</evidence>
<feature type="transmembrane region" description="Helical" evidence="13">
    <location>
        <begin position="130"/>
        <end position="154"/>
    </location>
</feature>
<keyword evidence="4" id="KW-0479">Metal-binding</keyword>
<evidence type="ECO:0000256" key="5">
    <source>
        <dbReference type="ARBA" id="ARBA00022989"/>
    </source>
</evidence>
<comment type="subcellular location">
    <subcellularLocation>
        <location evidence="1">Membrane</location>
        <topology evidence="1">Multi-pass membrane protein</topology>
    </subcellularLocation>
</comment>
<evidence type="ECO:0000256" key="12">
    <source>
        <dbReference type="SAM" id="MobiDB-lite"/>
    </source>
</evidence>
<dbReference type="GO" id="GO:0046872">
    <property type="term" value="F:metal ion binding"/>
    <property type="evidence" value="ECO:0007669"/>
    <property type="project" value="UniProtKB-KW"/>
</dbReference>
<evidence type="ECO:0000256" key="9">
    <source>
        <dbReference type="ARBA" id="ARBA00023136"/>
    </source>
</evidence>
<evidence type="ECO:0000256" key="3">
    <source>
        <dbReference type="ARBA" id="ARBA00022692"/>
    </source>
</evidence>
<dbReference type="GO" id="GO:0006784">
    <property type="term" value="P:heme A biosynthetic process"/>
    <property type="evidence" value="ECO:0007669"/>
    <property type="project" value="InterPro"/>
</dbReference>
<keyword evidence="2" id="KW-1003">Cell membrane</keyword>
<proteinExistence type="predicted"/>
<dbReference type="PANTHER" id="PTHR35457:SF1">
    <property type="entry name" value="HEME A SYNTHASE"/>
    <property type="match status" value="1"/>
</dbReference>
<dbReference type="AlphaFoldDB" id="A0A1T4X642"/>
<evidence type="ECO:0000256" key="8">
    <source>
        <dbReference type="ARBA" id="ARBA00023133"/>
    </source>
</evidence>
<feature type="transmembrane region" description="Helical" evidence="13">
    <location>
        <begin position="102"/>
        <end position="124"/>
    </location>
</feature>
<keyword evidence="6" id="KW-0560">Oxidoreductase</keyword>
<dbReference type="PANTHER" id="PTHR35457">
    <property type="entry name" value="HEME A SYNTHASE"/>
    <property type="match status" value="1"/>
</dbReference>
<comment type="pathway">
    <text evidence="11">Porphyrin-containing compound metabolism.</text>
</comment>
<feature type="transmembrane region" description="Helical" evidence="13">
    <location>
        <begin position="166"/>
        <end position="188"/>
    </location>
</feature>
<evidence type="ECO:0000256" key="13">
    <source>
        <dbReference type="SAM" id="Phobius"/>
    </source>
</evidence>
<dbReference type="GO" id="GO:0016491">
    <property type="term" value="F:oxidoreductase activity"/>
    <property type="evidence" value="ECO:0007669"/>
    <property type="project" value="UniProtKB-KW"/>
</dbReference>
<dbReference type="Proteomes" id="UP000189735">
    <property type="component" value="Unassembled WGS sequence"/>
</dbReference>
<sequence length="322" mass="34533">MKRLIAYLPTSVGRPARILAWLSLAFQVVLIGTGGAVRLTGSGLGCPTWPRCTESSFVSTPEMGIHGVIEFANRMLTFVLALIVIAVFLAVVRFWRERRDLFVLTLLQGLSIPLQAVIGGITVLTGLNPFIVGVHFVISILLVVNATILVYRVYRGPRGARREAPLWYLIVAHIASLFVAITVVIGILTTGSGPHAGDEKTPRNGLDAELLQHFHSWPAYVLLGLTVVLVAGSFVLRLGARRWALALLAVEALQVIVGLTQARLGLPPVLVGIHMVLAALLVAAMTVVVLSLRSSANAPESVDDPLELSSAGRTRADRRVSG</sequence>
<keyword evidence="8" id="KW-0350">Heme biosynthesis</keyword>
<keyword evidence="7" id="KW-0408">Iron</keyword>
<feature type="transmembrane region" description="Helical" evidence="13">
    <location>
        <begin position="270"/>
        <end position="292"/>
    </location>
</feature>
<evidence type="ECO:0000256" key="1">
    <source>
        <dbReference type="ARBA" id="ARBA00004141"/>
    </source>
</evidence>
<evidence type="ECO:0000256" key="4">
    <source>
        <dbReference type="ARBA" id="ARBA00022723"/>
    </source>
</evidence>
<dbReference type="GO" id="GO:0016020">
    <property type="term" value="C:membrane"/>
    <property type="evidence" value="ECO:0007669"/>
    <property type="project" value="UniProtKB-SubCell"/>
</dbReference>
<dbReference type="RefSeq" id="WP_078713347.1">
    <property type="nucleotide sequence ID" value="NZ_FUYG01000002.1"/>
</dbReference>
<keyword evidence="5 13" id="KW-1133">Transmembrane helix</keyword>
<dbReference type="Pfam" id="PF02628">
    <property type="entry name" value="COX15-CtaA"/>
    <property type="match status" value="1"/>
</dbReference>
<feature type="transmembrane region" description="Helical" evidence="13">
    <location>
        <begin position="217"/>
        <end position="236"/>
    </location>
</feature>
<feature type="transmembrane region" description="Helical" evidence="13">
    <location>
        <begin position="75"/>
        <end position="95"/>
    </location>
</feature>
<dbReference type="InterPro" id="IPR050450">
    <property type="entry name" value="COX15/CtaA_HemeA_synthase"/>
</dbReference>
<organism evidence="14 15">
    <name type="scientific">Agreia bicolorata</name>
    <dbReference type="NCBI Taxonomy" id="110935"/>
    <lineage>
        <taxon>Bacteria</taxon>
        <taxon>Bacillati</taxon>
        <taxon>Actinomycetota</taxon>
        <taxon>Actinomycetes</taxon>
        <taxon>Micrococcales</taxon>
        <taxon>Microbacteriaceae</taxon>
        <taxon>Agreia</taxon>
    </lineage>
</organism>
<name>A0A1T4X642_9MICO</name>
<dbReference type="InterPro" id="IPR003780">
    <property type="entry name" value="COX15/CtaA_fam"/>
</dbReference>
<feature type="region of interest" description="Disordered" evidence="12">
    <location>
        <begin position="298"/>
        <end position="322"/>
    </location>
</feature>
<evidence type="ECO:0000256" key="11">
    <source>
        <dbReference type="ARBA" id="ARBA00023444"/>
    </source>
</evidence>
<gene>
    <name evidence="14" type="ORF">SAMN06295879_0621</name>
</gene>
<keyword evidence="10" id="KW-1015">Disulfide bond</keyword>
<keyword evidence="9 13" id="KW-0472">Membrane</keyword>
<feature type="transmembrane region" description="Helical" evidence="13">
    <location>
        <begin position="243"/>
        <end position="264"/>
    </location>
</feature>
<dbReference type="EMBL" id="FUYG01000002">
    <property type="protein sequence ID" value="SKA84578.1"/>
    <property type="molecule type" value="Genomic_DNA"/>
</dbReference>
<evidence type="ECO:0000256" key="10">
    <source>
        <dbReference type="ARBA" id="ARBA00023157"/>
    </source>
</evidence>
<reference evidence="15" key="1">
    <citation type="submission" date="2017-02" db="EMBL/GenBank/DDBJ databases">
        <authorList>
            <person name="Varghese N."/>
            <person name="Submissions S."/>
        </authorList>
    </citation>
    <scope>NUCLEOTIDE SEQUENCE [LARGE SCALE GENOMIC DNA]</scope>
    <source>
        <strain evidence="15">VKM Ac-2052</strain>
    </source>
</reference>
<keyword evidence="3 13" id="KW-0812">Transmembrane</keyword>
<protein>
    <submittedName>
        <fullName evidence="14">Cytochrome c oxidase assembly protein subunit 15</fullName>
    </submittedName>
</protein>
<evidence type="ECO:0000313" key="14">
    <source>
        <dbReference type="EMBL" id="SKA84578.1"/>
    </source>
</evidence>
<accession>A0A1T4X642</accession>
<evidence type="ECO:0000256" key="2">
    <source>
        <dbReference type="ARBA" id="ARBA00022475"/>
    </source>
</evidence>
<evidence type="ECO:0000313" key="15">
    <source>
        <dbReference type="Proteomes" id="UP000189735"/>
    </source>
</evidence>